<dbReference type="Proteomes" id="UP001501196">
    <property type="component" value="Unassembled WGS sequence"/>
</dbReference>
<evidence type="ECO:0000313" key="2">
    <source>
        <dbReference type="Proteomes" id="UP001501196"/>
    </source>
</evidence>
<accession>A0ABN2TYK7</accession>
<keyword evidence="2" id="KW-1185">Reference proteome</keyword>
<dbReference type="EMBL" id="BAAAPW010000001">
    <property type="protein sequence ID" value="GAA2023349.1"/>
    <property type="molecule type" value="Genomic_DNA"/>
</dbReference>
<sequence>MGTAYGIYIRNSTQSKTLTCPCGPSYRSWSIDVNASGVPYNGTLNNLNVIYRIGPSSGSWEYGPSLGITTYGYLPTVSGSMSTAQYVTSIATLYKAGTTKIDQVQAVAP</sequence>
<reference evidence="1 2" key="1">
    <citation type="journal article" date="2019" name="Int. J. Syst. Evol. Microbiol.">
        <title>The Global Catalogue of Microorganisms (GCM) 10K type strain sequencing project: providing services to taxonomists for standard genome sequencing and annotation.</title>
        <authorList>
            <consortium name="The Broad Institute Genomics Platform"/>
            <consortium name="The Broad Institute Genome Sequencing Center for Infectious Disease"/>
            <person name="Wu L."/>
            <person name="Ma J."/>
        </authorList>
    </citation>
    <scope>NUCLEOTIDE SEQUENCE [LARGE SCALE GENOMIC DNA]</scope>
    <source>
        <strain evidence="1 2">JCM 15672</strain>
    </source>
</reference>
<organism evidence="1 2">
    <name type="scientific">Agromyces tropicus</name>
    <dbReference type="NCBI Taxonomy" id="555371"/>
    <lineage>
        <taxon>Bacteria</taxon>
        <taxon>Bacillati</taxon>
        <taxon>Actinomycetota</taxon>
        <taxon>Actinomycetes</taxon>
        <taxon>Micrococcales</taxon>
        <taxon>Microbacteriaceae</taxon>
        <taxon>Agromyces</taxon>
    </lineage>
</organism>
<comment type="caution">
    <text evidence="1">The sequence shown here is derived from an EMBL/GenBank/DDBJ whole genome shotgun (WGS) entry which is preliminary data.</text>
</comment>
<name>A0ABN2TYK7_9MICO</name>
<gene>
    <name evidence="1" type="ORF">GCM10009819_02590</name>
</gene>
<evidence type="ECO:0000313" key="1">
    <source>
        <dbReference type="EMBL" id="GAA2023349.1"/>
    </source>
</evidence>
<protein>
    <submittedName>
        <fullName evidence="1">Uncharacterized protein</fullName>
    </submittedName>
</protein>
<proteinExistence type="predicted"/>